<gene>
    <name evidence="1" type="ORF">BJ138DRAFT_179893</name>
</gene>
<proteinExistence type="predicted"/>
<protein>
    <submittedName>
        <fullName evidence="1">Uncharacterized protein</fullName>
    </submittedName>
</protein>
<sequence>MTLKDPAWRQKTRPCPFFSQGRCLFSDSCNFLHDVKVRSEVDYSLTDAKLVENRVFSPPKSAFSPPSVVVNSASPRSIRVPSNNRSPRLSGLLLALQDVIGPSKESLEEDESLTDVSDTELLQVPSNDTPEHNSDITLDDSTIVADSLVDSTLPSLVHPPFTASVEVGVASDSDSEDEEEDPEPPSYILDEDSFQSEPDGQHTMIAANRPSALSAVHEAGSGRSPSGEDAQTASSLLSPIQLSARLRPFSLCSRPAREDSIDSGYADSWTGPLPFTRSPPRSALSSPASFHFGRVSLTSPLPLSRRTSYDVRAIRPSPSSYKISENEGDAEDEDEDEGEDELTFSILEAYDAFPMPPGDGVELEERDSMVSDYSSPTMRLPRDLKANTSDVIHSDPPTAEVVDETLPSNPQTTLKAILTSAMSSDDLMEETSLSGRNSIFSVGSRPSSPNTSLLSASCDDSLQSESQDEASESSLGLAYDDPSLAVDDSSSMFVSADNCGARWAMMSDVQSALERSTNRRSISISPHSDFNQEELEGCPSLASLDCDGEASESTTLSDCWPAGHGAPSDPVHEMRDTLESFSSTSRLDGPADHGTLEELNHVYDHLELANEDLSWVSDDPDKSMASTVDDSMTLPDNVSFGNDAHPVAPMQRDRATSDITIKGVSAISSALAPAESVPSSVFQRDRAASDLTVKGRSLSISSTEQGGAESPIRESSPTSAPPPMADNTCSVSGAFEGSDILQSLYDQYVDVESMDSSNILGELALQPNVMPDELSPKLGTRDLRASIDSLSNILADVDGLFSSSAPDSLQQAFNSFGLGASHFTGSLSDPPSAAAPLRPLMLTQDRHSSANFASVHSSPIQSNDYQPQQPSPPRDSASNLVARSTSRILSKEIGSTKIPFSFKRRNPQVRRLMCCSPMPR</sequence>
<dbReference type="EMBL" id="MU267738">
    <property type="protein sequence ID" value="KAH7909867.1"/>
    <property type="molecule type" value="Genomic_DNA"/>
</dbReference>
<comment type="caution">
    <text evidence="1">The sequence shown here is derived from an EMBL/GenBank/DDBJ whole genome shotgun (WGS) entry which is preliminary data.</text>
</comment>
<reference evidence="1" key="1">
    <citation type="journal article" date="2021" name="New Phytol.">
        <title>Evolutionary innovations through gain and loss of genes in the ectomycorrhizal Boletales.</title>
        <authorList>
            <person name="Wu G."/>
            <person name="Miyauchi S."/>
            <person name="Morin E."/>
            <person name="Kuo A."/>
            <person name="Drula E."/>
            <person name="Varga T."/>
            <person name="Kohler A."/>
            <person name="Feng B."/>
            <person name="Cao Y."/>
            <person name="Lipzen A."/>
            <person name="Daum C."/>
            <person name="Hundley H."/>
            <person name="Pangilinan J."/>
            <person name="Johnson J."/>
            <person name="Barry K."/>
            <person name="LaButti K."/>
            <person name="Ng V."/>
            <person name="Ahrendt S."/>
            <person name="Min B."/>
            <person name="Choi I.G."/>
            <person name="Park H."/>
            <person name="Plett J.M."/>
            <person name="Magnuson J."/>
            <person name="Spatafora J.W."/>
            <person name="Nagy L.G."/>
            <person name="Henrissat B."/>
            <person name="Grigoriev I.V."/>
            <person name="Yang Z.L."/>
            <person name="Xu J."/>
            <person name="Martin F.M."/>
        </authorList>
    </citation>
    <scope>NUCLEOTIDE SEQUENCE</scope>
    <source>
        <strain evidence="1">ATCC 28755</strain>
    </source>
</reference>
<organism evidence="1 2">
    <name type="scientific">Hygrophoropsis aurantiaca</name>
    <dbReference type="NCBI Taxonomy" id="72124"/>
    <lineage>
        <taxon>Eukaryota</taxon>
        <taxon>Fungi</taxon>
        <taxon>Dikarya</taxon>
        <taxon>Basidiomycota</taxon>
        <taxon>Agaricomycotina</taxon>
        <taxon>Agaricomycetes</taxon>
        <taxon>Agaricomycetidae</taxon>
        <taxon>Boletales</taxon>
        <taxon>Coniophorineae</taxon>
        <taxon>Hygrophoropsidaceae</taxon>
        <taxon>Hygrophoropsis</taxon>
    </lineage>
</organism>
<name>A0ACB8A9E5_9AGAM</name>
<accession>A0ACB8A9E5</accession>
<evidence type="ECO:0000313" key="2">
    <source>
        <dbReference type="Proteomes" id="UP000790377"/>
    </source>
</evidence>
<evidence type="ECO:0000313" key="1">
    <source>
        <dbReference type="EMBL" id="KAH7909867.1"/>
    </source>
</evidence>
<dbReference type="Proteomes" id="UP000790377">
    <property type="component" value="Unassembled WGS sequence"/>
</dbReference>
<keyword evidence="2" id="KW-1185">Reference proteome</keyword>